<reference evidence="3" key="1">
    <citation type="submission" date="2025-08" db="UniProtKB">
        <authorList>
            <consortium name="RefSeq"/>
        </authorList>
    </citation>
    <scope>IDENTIFICATION</scope>
    <source>
        <strain evidence="3">Mau12</strain>
        <tissue evidence="3">Whole Body</tissue>
    </source>
</reference>
<accession>A0A6P8JN99</accession>
<organism evidence="2 3">
    <name type="scientific">Drosophila mauritiana</name>
    <name type="common">Fruit fly</name>
    <dbReference type="NCBI Taxonomy" id="7226"/>
    <lineage>
        <taxon>Eukaryota</taxon>
        <taxon>Metazoa</taxon>
        <taxon>Ecdysozoa</taxon>
        <taxon>Arthropoda</taxon>
        <taxon>Hexapoda</taxon>
        <taxon>Insecta</taxon>
        <taxon>Pterygota</taxon>
        <taxon>Neoptera</taxon>
        <taxon>Endopterygota</taxon>
        <taxon>Diptera</taxon>
        <taxon>Brachycera</taxon>
        <taxon>Muscomorpha</taxon>
        <taxon>Ephydroidea</taxon>
        <taxon>Drosophilidae</taxon>
        <taxon>Drosophila</taxon>
        <taxon>Sophophora</taxon>
    </lineage>
</organism>
<sequence>MDKVTGQHQHVTRSAAEDDPAKQCRATGTILRYFQWIFLLLIFLDVEPHPIPKNYTKPDGCLENVINSEVQILDNEIPGYFHFDLPEGGYIRVIYHVDKYGFYTETLL</sequence>
<keyword evidence="2" id="KW-1185">Reference proteome</keyword>
<dbReference type="AlphaFoldDB" id="A0A6P8JN99"/>
<dbReference type="GeneID" id="117139351"/>
<proteinExistence type="predicted"/>
<name>A0A6P8JN99_DROMA</name>
<dbReference type="RefSeq" id="XP_033157490.1">
    <property type="nucleotide sequence ID" value="XM_033301599.1"/>
</dbReference>
<evidence type="ECO:0000256" key="1">
    <source>
        <dbReference type="SAM" id="MobiDB-lite"/>
    </source>
</evidence>
<dbReference type="Proteomes" id="UP000515162">
    <property type="component" value="Chromosome 3L"/>
</dbReference>
<feature type="region of interest" description="Disordered" evidence="1">
    <location>
        <begin position="1"/>
        <end position="22"/>
    </location>
</feature>
<evidence type="ECO:0000313" key="3">
    <source>
        <dbReference type="RefSeq" id="XP_033157490.1"/>
    </source>
</evidence>
<gene>
    <name evidence="3" type="primary">LOC117139351</name>
</gene>
<protein>
    <submittedName>
        <fullName evidence="3">Uncharacterized protein LOC117139351</fullName>
    </submittedName>
</protein>
<evidence type="ECO:0000313" key="2">
    <source>
        <dbReference type="Proteomes" id="UP000515162"/>
    </source>
</evidence>